<feature type="transmembrane region" description="Helical" evidence="7">
    <location>
        <begin position="70"/>
        <end position="89"/>
    </location>
</feature>
<evidence type="ECO:0000256" key="6">
    <source>
        <dbReference type="ARBA" id="ARBA00023136"/>
    </source>
</evidence>
<name>A0AAW9SRG2_9RHOB</name>
<feature type="transmembrane region" description="Helical" evidence="7">
    <location>
        <begin position="44"/>
        <end position="63"/>
    </location>
</feature>
<comment type="similarity">
    <text evidence="2">Belongs to the DoxX family.</text>
</comment>
<feature type="transmembrane region" description="Helical" evidence="7">
    <location>
        <begin position="101"/>
        <end position="120"/>
    </location>
</feature>
<reference evidence="8 9" key="1">
    <citation type="submission" date="2024-05" db="EMBL/GenBank/DDBJ databases">
        <title>Genome sequence of Ponticoccus litoralis KCCM 90028.</title>
        <authorList>
            <person name="Kim J.M."/>
            <person name="Lee J.K."/>
            <person name="Choi B.J."/>
            <person name="Bayburt H."/>
            <person name="Baek J.H."/>
            <person name="Jeon C.O."/>
        </authorList>
    </citation>
    <scope>NUCLEOTIDE SEQUENCE [LARGE SCALE GENOMIC DNA]</scope>
    <source>
        <strain evidence="8 9">KCCM 90028</strain>
    </source>
</reference>
<evidence type="ECO:0000313" key="9">
    <source>
        <dbReference type="Proteomes" id="UP001428774"/>
    </source>
</evidence>
<dbReference type="Proteomes" id="UP001428774">
    <property type="component" value="Unassembled WGS sequence"/>
</dbReference>
<proteinExistence type="inferred from homology"/>
<accession>A0AAW9SRG2</accession>
<evidence type="ECO:0000256" key="1">
    <source>
        <dbReference type="ARBA" id="ARBA00004651"/>
    </source>
</evidence>
<sequence length="132" mass="13568">MTLQNSGLLVARILLGLLFLVAGWGKLADVQGFAGYMASGGVPAFLALPVVLFEILGGLALILGLLTRPVALALGLFSVATAVMFHSPADPAQMTNFLKNMALAGGYLAIAITGAGAWSVDRRLGWGTAVRA</sequence>
<organism evidence="8 9">
    <name type="scientific">Ponticoccus litoralis</name>
    <dbReference type="NCBI Taxonomy" id="422297"/>
    <lineage>
        <taxon>Bacteria</taxon>
        <taxon>Pseudomonadati</taxon>
        <taxon>Pseudomonadota</taxon>
        <taxon>Alphaproteobacteria</taxon>
        <taxon>Rhodobacterales</taxon>
        <taxon>Roseobacteraceae</taxon>
        <taxon>Ponticoccus</taxon>
    </lineage>
</organism>
<evidence type="ECO:0000256" key="3">
    <source>
        <dbReference type="ARBA" id="ARBA00022475"/>
    </source>
</evidence>
<evidence type="ECO:0000256" key="2">
    <source>
        <dbReference type="ARBA" id="ARBA00006679"/>
    </source>
</evidence>
<keyword evidence="4 7" id="KW-0812">Transmembrane</keyword>
<evidence type="ECO:0000256" key="7">
    <source>
        <dbReference type="SAM" id="Phobius"/>
    </source>
</evidence>
<keyword evidence="6 7" id="KW-0472">Membrane</keyword>
<evidence type="ECO:0000256" key="5">
    <source>
        <dbReference type="ARBA" id="ARBA00022989"/>
    </source>
</evidence>
<dbReference type="InterPro" id="IPR032808">
    <property type="entry name" value="DoxX"/>
</dbReference>
<keyword evidence="5 7" id="KW-1133">Transmembrane helix</keyword>
<dbReference type="InterPro" id="IPR051907">
    <property type="entry name" value="DoxX-like_oxidoreductase"/>
</dbReference>
<keyword evidence="9" id="KW-1185">Reference proteome</keyword>
<evidence type="ECO:0000313" key="8">
    <source>
        <dbReference type="EMBL" id="MEN9062911.1"/>
    </source>
</evidence>
<dbReference type="RefSeq" id="WP_347167842.1">
    <property type="nucleotide sequence ID" value="NZ_JBDNCH010000002.1"/>
</dbReference>
<protein>
    <submittedName>
        <fullName evidence="8">DoxX family protein</fullName>
    </submittedName>
</protein>
<keyword evidence="3" id="KW-1003">Cell membrane</keyword>
<evidence type="ECO:0000256" key="4">
    <source>
        <dbReference type="ARBA" id="ARBA00022692"/>
    </source>
</evidence>
<comment type="caution">
    <text evidence="8">The sequence shown here is derived from an EMBL/GenBank/DDBJ whole genome shotgun (WGS) entry which is preliminary data.</text>
</comment>
<gene>
    <name evidence="8" type="ORF">ABFB10_19940</name>
</gene>
<dbReference type="GO" id="GO:0005886">
    <property type="term" value="C:plasma membrane"/>
    <property type="evidence" value="ECO:0007669"/>
    <property type="project" value="UniProtKB-SubCell"/>
</dbReference>
<dbReference type="AlphaFoldDB" id="A0AAW9SRG2"/>
<dbReference type="EMBL" id="JBDNCH010000002">
    <property type="protein sequence ID" value="MEN9062911.1"/>
    <property type="molecule type" value="Genomic_DNA"/>
</dbReference>
<dbReference type="Pfam" id="PF07681">
    <property type="entry name" value="DoxX"/>
    <property type="match status" value="1"/>
</dbReference>
<dbReference type="PANTHER" id="PTHR33452">
    <property type="entry name" value="OXIDOREDUCTASE CATD-RELATED"/>
    <property type="match status" value="1"/>
</dbReference>
<comment type="subcellular location">
    <subcellularLocation>
        <location evidence="1">Cell membrane</location>
        <topology evidence="1">Multi-pass membrane protein</topology>
    </subcellularLocation>
</comment>
<dbReference type="PANTHER" id="PTHR33452:SF1">
    <property type="entry name" value="INNER MEMBRANE PROTEIN YPHA-RELATED"/>
    <property type="match status" value="1"/>
</dbReference>